<name>A0ABZ3D1G5_9PROT</name>
<dbReference type="Pfam" id="PF00814">
    <property type="entry name" value="TsaD"/>
    <property type="match status" value="1"/>
</dbReference>
<gene>
    <name evidence="2" type="primary">tsaB</name>
    <name evidence="2" type="ORF">AAC691_15030</name>
</gene>
<keyword evidence="2" id="KW-0808">Transferase</keyword>
<dbReference type="Proteomes" id="UP001449795">
    <property type="component" value="Chromosome"/>
</dbReference>
<protein>
    <submittedName>
        <fullName evidence="2">tRNA (Adenosine(37)-N6)-threonylcarbamoyltransferase complex dimerization subunit type 1 TsaB</fullName>
        <ecNumber evidence="2">2.3.1.234</ecNumber>
    </submittedName>
</protein>
<proteinExistence type="predicted"/>
<keyword evidence="2" id="KW-0012">Acyltransferase</keyword>
<evidence type="ECO:0000313" key="2">
    <source>
        <dbReference type="EMBL" id="XAE41594.1"/>
    </source>
</evidence>
<dbReference type="InterPro" id="IPR043129">
    <property type="entry name" value="ATPase_NBD"/>
</dbReference>
<dbReference type="EC" id="2.3.1.234" evidence="2"/>
<evidence type="ECO:0000313" key="3">
    <source>
        <dbReference type="Proteomes" id="UP001449795"/>
    </source>
</evidence>
<sequence>MTMRILVLNGAPGGPGAAALLGCVTRDGGGGDGGGPRGAVTRTLATRVLPGRGGAESMPAACTALLAECGWRPGDLDLIAAVIGPGSFTGLRAALALAHGLALGAGCDLVGVTSGEAMAPDLRQEAGADRAALCLSVARRGRIFVEQDGAVRAHAVADYALPPGRLLLAGDAAADILAARGDGRSDIALSRLTVPDSGMIARAALARRESGLPARDVLPLYVDPPEARLPAAGLRPAPC</sequence>
<dbReference type="NCBIfam" id="TIGR03725">
    <property type="entry name" value="T6A_YeaZ"/>
    <property type="match status" value="1"/>
</dbReference>
<keyword evidence="3" id="KW-1185">Reference proteome</keyword>
<dbReference type="InterPro" id="IPR022496">
    <property type="entry name" value="T6A_TsaB"/>
</dbReference>
<dbReference type="EMBL" id="CP152276">
    <property type="protein sequence ID" value="XAE41594.1"/>
    <property type="molecule type" value="Genomic_DNA"/>
</dbReference>
<dbReference type="InterPro" id="IPR000905">
    <property type="entry name" value="Gcp-like_dom"/>
</dbReference>
<dbReference type="PROSITE" id="PS51257">
    <property type="entry name" value="PROKAR_LIPOPROTEIN"/>
    <property type="match status" value="1"/>
</dbReference>
<dbReference type="SUPFAM" id="SSF53067">
    <property type="entry name" value="Actin-like ATPase domain"/>
    <property type="match status" value="1"/>
</dbReference>
<evidence type="ECO:0000259" key="1">
    <source>
        <dbReference type="Pfam" id="PF00814"/>
    </source>
</evidence>
<dbReference type="Gene3D" id="3.30.420.40">
    <property type="match status" value="2"/>
</dbReference>
<dbReference type="GO" id="GO:0061711">
    <property type="term" value="F:tRNA N(6)-L-threonylcarbamoyladenine synthase activity"/>
    <property type="evidence" value="ECO:0007669"/>
    <property type="project" value="UniProtKB-EC"/>
</dbReference>
<feature type="domain" description="Gcp-like" evidence="1">
    <location>
        <begin position="56"/>
        <end position="167"/>
    </location>
</feature>
<organism evidence="2 3">
    <name type="scientific">Nguyenibacter vanlangensis</name>
    <dbReference type="NCBI Taxonomy" id="1216886"/>
    <lineage>
        <taxon>Bacteria</taxon>
        <taxon>Pseudomonadati</taxon>
        <taxon>Pseudomonadota</taxon>
        <taxon>Alphaproteobacteria</taxon>
        <taxon>Acetobacterales</taxon>
        <taxon>Acetobacteraceae</taxon>
        <taxon>Nguyenibacter</taxon>
    </lineage>
</organism>
<accession>A0ABZ3D1G5</accession>
<dbReference type="RefSeq" id="WP_342627482.1">
    <property type="nucleotide sequence ID" value="NZ_CP152276.1"/>
</dbReference>
<reference evidence="2 3" key="1">
    <citation type="submission" date="2024-04" db="EMBL/GenBank/DDBJ databases">
        <title>Complete genome sequence of Nguyenibacter vanlangesis HBCM-1154, a strain capable of nitrogen fixation, IAA production, and phosphorus solubilization isolated from sugarcane soil.</title>
        <authorList>
            <person name="MY HANH P."/>
        </authorList>
    </citation>
    <scope>NUCLEOTIDE SEQUENCE [LARGE SCALE GENOMIC DNA]</scope>
    <source>
        <strain evidence="2 3">HBCM 1154</strain>
    </source>
</reference>